<organism evidence="1 2">
    <name type="scientific">Lentinula lateritia</name>
    <dbReference type="NCBI Taxonomy" id="40482"/>
    <lineage>
        <taxon>Eukaryota</taxon>
        <taxon>Fungi</taxon>
        <taxon>Dikarya</taxon>
        <taxon>Basidiomycota</taxon>
        <taxon>Agaricomycotina</taxon>
        <taxon>Agaricomycetes</taxon>
        <taxon>Agaricomycetidae</taxon>
        <taxon>Agaricales</taxon>
        <taxon>Marasmiineae</taxon>
        <taxon>Omphalotaceae</taxon>
        <taxon>Lentinula</taxon>
    </lineage>
</organism>
<dbReference type="EMBL" id="JANVFT010000075">
    <property type="protein sequence ID" value="KAJ4475127.1"/>
    <property type="molecule type" value="Genomic_DNA"/>
</dbReference>
<evidence type="ECO:0000313" key="2">
    <source>
        <dbReference type="Proteomes" id="UP001150217"/>
    </source>
</evidence>
<gene>
    <name evidence="1" type="ORF">C8R41DRAFT_774621</name>
</gene>
<comment type="caution">
    <text evidence="1">The sequence shown here is derived from an EMBL/GenBank/DDBJ whole genome shotgun (WGS) entry which is preliminary data.</text>
</comment>
<keyword evidence="2" id="KW-1185">Reference proteome</keyword>
<name>A0ABQ8V7H9_9AGAR</name>
<sequence length="229" mass="25592">HRHLAFEMLYNAVVGPTSINNIFFVSFLQGFRMPCIDGITDLYDIVRSFVGGAEEFVRSAETSIIKGFEDLNLTITVDLGATILQELVDACTNAGVSFQGKDFEQIFRDFLEETGAPCPQLLESIRGRLSPQINLDEITSSTFRMKLLCWSVSGAPRVMHEGDSLKVQLVEDDDPYYLPSRISRELQNAYISSGTSPYNPHSECKDARTAVHHWLLVQMLDAIGSYTTV</sequence>
<protein>
    <submittedName>
        <fullName evidence="1">Uncharacterized protein</fullName>
    </submittedName>
</protein>
<accession>A0ABQ8V7H9</accession>
<feature type="non-terminal residue" evidence="1">
    <location>
        <position position="1"/>
    </location>
</feature>
<reference evidence="1" key="1">
    <citation type="submission" date="2022-08" db="EMBL/GenBank/DDBJ databases">
        <title>A Global Phylogenomic Analysis of the Shiitake Genus Lentinula.</title>
        <authorList>
            <consortium name="DOE Joint Genome Institute"/>
            <person name="Sierra-Patev S."/>
            <person name="Min B."/>
            <person name="Naranjo-Ortiz M."/>
            <person name="Looney B."/>
            <person name="Konkel Z."/>
            <person name="Slot J.C."/>
            <person name="Sakamoto Y."/>
            <person name="Steenwyk J.L."/>
            <person name="Rokas A."/>
            <person name="Carro J."/>
            <person name="Camarero S."/>
            <person name="Ferreira P."/>
            <person name="Molpeceres G."/>
            <person name="Ruiz-Duenas F.J."/>
            <person name="Serrano A."/>
            <person name="Henrissat B."/>
            <person name="Drula E."/>
            <person name="Hughes K.W."/>
            <person name="Mata J.L."/>
            <person name="Ishikawa N.K."/>
            <person name="Vargas-Isla R."/>
            <person name="Ushijima S."/>
            <person name="Smith C.A."/>
            <person name="Ahrendt S."/>
            <person name="Andreopoulos W."/>
            <person name="He G."/>
            <person name="Labutti K."/>
            <person name="Lipzen A."/>
            <person name="Ng V."/>
            <person name="Riley R."/>
            <person name="Sandor L."/>
            <person name="Barry K."/>
            <person name="Martinez A.T."/>
            <person name="Xiao Y."/>
            <person name="Gibbons J.G."/>
            <person name="Terashima K."/>
            <person name="Grigoriev I.V."/>
            <person name="Hibbett D.S."/>
        </authorList>
    </citation>
    <scope>NUCLEOTIDE SEQUENCE</scope>
    <source>
        <strain evidence="1">RHP3577 ss4</strain>
    </source>
</reference>
<proteinExistence type="predicted"/>
<dbReference type="Proteomes" id="UP001150217">
    <property type="component" value="Unassembled WGS sequence"/>
</dbReference>
<evidence type="ECO:0000313" key="1">
    <source>
        <dbReference type="EMBL" id="KAJ4475127.1"/>
    </source>
</evidence>